<evidence type="ECO:0000313" key="2">
    <source>
        <dbReference type="EMBL" id="AGK96282.1"/>
    </source>
</evidence>
<organism evidence="2 3">
    <name type="scientific">Clostridium pasteurianum BC1</name>
    <dbReference type="NCBI Taxonomy" id="86416"/>
    <lineage>
        <taxon>Bacteria</taxon>
        <taxon>Bacillati</taxon>
        <taxon>Bacillota</taxon>
        <taxon>Clostridia</taxon>
        <taxon>Eubacteriales</taxon>
        <taxon>Clostridiaceae</taxon>
        <taxon>Clostridium</taxon>
    </lineage>
</organism>
<dbReference type="Proteomes" id="UP000013523">
    <property type="component" value="Chromosome"/>
</dbReference>
<reference evidence="2 3" key="1">
    <citation type="submission" date="2012-01" db="EMBL/GenBank/DDBJ databases">
        <title>Complete sequence of chromosome of Clostridium pasteurianum BC1.</title>
        <authorList>
            <consortium name="US DOE Joint Genome Institute"/>
            <person name="Lucas S."/>
            <person name="Han J."/>
            <person name="Lapidus A."/>
            <person name="Cheng J.-F."/>
            <person name="Goodwin L."/>
            <person name="Pitluck S."/>
            <person name="Peters L."/>
            <person name="Mikhailova N."/>
            <person name="Teshima H."/>
            <person name="Detter J.C."/>
            <person name="Han C."/>
            <person name="Tapia R."/>
            <person name="Land M."/>
            <person name="Hauser L."/>
            <person name="Kyrpides N."/>
            <person name="Ivanova N."/>
            <person name="Pagani I."/>
            <person name="Dunn J."/>
            <person name="Taghavi S."/>
            <person name="Francis A."/>
            <person name="van der Lelie D."/>
            <person name="Woyke T."/>
        </authorList>
    </citation>
    <scope>NUCLEOTIDE SEQUENCE [LARGE SCALE GENOMIC DNA]</scope>
    <source>
        <strain evidence="2 3">BC1</strain>
    </source>
</reference>
<accession>R4JZM4</accession>
<dbReference type="AlphaFoldDB" id="R4JZM4"/>
<dbReference type="PATRIC" id="fig|86416.3.peg.1295"/>
<dbReference type="Gene3D" id="2.60.120.40">
    <property type="match status" value="1"/>
</dbReference>
<name>R4JZM4_CLOPA</name>
<evidence type="ECO:0000259" key="1">
    <source>
        <dbReference type="Pfam" id="PF18573"/>
    </source>
</evidence>
<dbReference type="OrthoDB" id="1910655at2"/>
<evidence type="ECO:0000313" key="3">
    <source>
        <dbReference type="Proteomes" id="UP000013523"/>
    </source>
</evidence>
<dbReference type="RefSeq" id="WP_015614605.1">
    <property type="nucleotide sequence ID" value="NC_021182.1"/>
</dbReference>
<dbReference type="InterPro" id="IPR008983">
    <property type="entry name" value="Tumour_necrosis_fac-like_dom"/>
</dbReference>
<keyword evidence="3" id="KW-1185">Reference proteome</keyword>
<gene>
    <name evidence="2" type="ORF">Clopa_1295</name>
</gene>
<sequence length="242" mass="27109">MRIRRAIRYLRRAPRPKANNLHKTGSNIVLNTEKTKKSYIYFDTISEKSTNTFSRKHNNSVEEITHNFNDIDNNIKFLNTAENKINFANDKDSTKNTITENKISSLINSSLNSSIFASNNSGKEEITIHIHDSVPFNHLVGKYGSNISQLNDTTFEINTPGIFKITFILYTTKSSPLGRADIVINNIPLDSPTTLITPGTPLIGNGIFNIQKNNTTIKIVVSGLDLSLCAWKNANIIIEQLN</sequence>
<dbReference type="Pfam" id="PF18573">
    <property type="entry name" value="BclA_C"/>
    <property type="match status" value="1"/>
</dbReference>
<proteinExistence type="predicted"/>
<dbReference type="KEGG" id="cpas:Clopa_1295"/>
<dbReference type="EMBL" id="CP003261">
    <property type="protein sequence ID" value="AGK96282.1"/>
    <property type="molecule type" value="Genomic_DNA"/>
</dbReference>
<feature type="domain" description="BclA C-terminal" evidence="1">
    <location>
        <begin position="117"/>
        <end position="242"/>
    </location>
</feature>
<dbReference type="HOGENOM" id="CLU_1145639_0_0_9"/>
<dbReference type="InterPro" id="IPR041415">
    <property type="entry name" value="BclA_C"/>
</dbReference>
<protein>
    <recommendedName>
        <fullName evidence="1">BclA C-terminal domain-containing protein</fullName>
    </recommendedName>
</protein>